<feature type="compositionally biased region" description="Polar residues" evidence="6">
    <location>
        <begin position="1143"/>
        <end position="1161"/>
    </location>
</feature>
<feature type="transmembrane region" description="Helical" evidence="5">
    <location>
        <begin position="208"/>
        <end position="231"/>
    </location>
</feature>
<feature type="compositionally biased region" description="Low complexity" evidence="6">
    <location>
        <begin position="1163"/>
        <end position="1173"/>
    </location>
</feature>
<dbReference type="InterPro" id="IPR005372">
    <property type="entry name" value="UPF0182"/>
</dbReference>
<comment type="similarity">
    <text evidence="5">Belongs to the UPF0182 family.</text>
</comment>
<name>A0A3E1J110_GARVA</name>
<dbReference type="PANTHER" id="PTHR39344:SF1">
    <property type="entry name" value="UPF0182 PROTEIN SLL1060"/>
    <property type="match status" value="1"/>
</dbReference>
<keyword evidence="1 5" id="KW-1003">Cell membrane</keyword>
<feature type="compositionally biased region" description="Basic and acidic residues" evidence="6">
    <location>
        <begin position="1120"/>
        <end position="1142"/>
    </location>
</feature>
<dbReference type="Pfam" id="PF03699">
    <property type="entry name" value="UPF0182"/>
    <property type="match status" value="1"/>
</dbReference>
<feature type="transmembrane region" description="Helical" evidence="5">
    <location>
        <begin position="497"/>
        <end position="522"/>
    </location>
</feature>
<comment type="caution">
    <text evidence="7">The sequence shown here is derived from an EMBL/GenBank/DDBJ whole genome shotgun (WGS) entry which is preliminary data.</text>
</comment>
<evidence type="ECO:0000313" key="8">
    <source>
        <dbReference type="Proteomes" id="UP000259221"/>
    </source>
</evidence>
<dbReference type="RefSeq" id="WP_116711640.1">
    <property type="nucleotide sequence ID" value="NZ_LRTV01000001.1"/>
</dbReference>
<keyword evidence="4 5" id="KW-0472">Membrane</keyword>
<evidence type="ECO:0000256" key="4">
    <source>
        <dbReference type="ARBA" id="ARBA00023136"/>
    </source>
</evidence>
<dbReference type="Proteomes" id="UP000259221">
    <property type="component" value="Unassembled WGS sequence"/>
</dbReference>
<dbReference type="OrthoDB" id="9763654at2"/>
<feature type="transmembrane region" description="Helical" evidence="5">
    <location>
        <begin position="305"/>
        <end position="326"/>
    </location>
</feature>
<feature type="compositionally biased region" description="Basic and acidic residues" evidence="6">
    <location>
        <begin position="33"/>
        <end position="42"/>
    </location>
</feature>
<keyword evidence="2 5" id="KW-0812">Transmembrane</keyword>
<dbReference type="GO" id="GO:0005576">
    <property type="term" value="C:extracellular region"/>
    <property type="evidence" value="ECO:0007669"/>
    <property type="project" value="TreeGrafter"/>
</dbReference>
<organism evidence="7 8">
    <name type="scientific">Gardnerella vaginalis</name>
    <dbReference type="NCBI Taxonomy" id="2702"/>
    <lineage>
        <taxon>Bacteria</taxon>
        <taxon>Bacillati</taxon>
        <taxon>Actinomycetota</taxon>
        <taxon>Actinomycetes</taxon>
        <taxon>Bifidobacteriales</taxon>
        <taxon>Bifidobacteriaceae</taxon>
        <taxon>Gardnerella</taxon>
    </lineage>
</organism>
<feature type="transmembrane region" description="Helical" evidence="5">
    <location>
        <begin position="246"/>
        <end position="270"/>
    </location>
</feature>
<dbReference type="AlphaFoldDB" id="A0A3E1J110"/>
<dbReference type="HAMAP" id="MF_01600">
    <property type="entry name" value="UPF0182"/>
    <property type="match status" value="1"/>
</dbReference>
<dbReference type="EMBL" id="LRTV01000001">
    <property type="protein sequence ID" value="RFD80046.1"/>
    <property type="molecule type" value="Genomic_DNA"/>
</dbReference>
<dbReference type="PANTHER" id="PTHR39344">
    <property type="entry name" value="UPF0182 PROTEIN SLL1060"/>
    <property type="match status" value="1"/>
</dbReference>
<accession>A0A3E1J110</accession>
<feature type="compositionally biased region" description="Basic and acidic residues" evidence="6">
    <location>
        <begin position="85"/>
        <end position="103"/>
    </location>
</feature>
<keyword evidence="3 5" id="KW-1133">Transmembrane helix</keyword>
<evidence type="ECO:0000256" key="2">
    <source>
        <dbReference type="ARBA" id="ARBA00022692"/>
    </source>
</evidence>
<protein>
    <recommendedName>
        <fullName evidence="5">UPF0182 protein AXE77_00535</fullName>
    </recommendedName>
</protein>
<evidence type="ECO:0000256" key="5">
    <source>
        <dbReference type="HAMAP-Rule" id="MF_01600"/>
    </source>
</evidence>
<feature type="transmembrane region" description="Helical" evidence="5">
    <location>
        <begin position="412"/>
        <end position="437"/>
    </location>
</feature>
<feature type="transmembrane region" description="Helical" evidence="5">
    <location>
        <begin position="6"/>
        <end position="22"/>
    </location>
</feature>
<feature type="transmembrane region" description="Helical" evidence="5">
    <location>
        <begin position="364"/>
        <end position="392"/>
    </location>
</feature>
<proteinExistence type="inferred from homology"/>
<feature type="region of interest" description="Disordered" evidence="6">
    <location>
        <begin position="138"/>
        <end position="184"/>
    </location>
</feature>
<comment type="subcellular location">
    <subcellularLocation>
        <location evidence="5">Cell membrane</location>
        <topology evidence="5">Multi-pass membrane protein</topology>
    </subcellularLocation>
</comment>
<feature type="compositionally biased region" description="Low complexity" evidence="6">
    <location>
        <begin position="159"/>
        <end position="174"/>
    </location>
</feature>
<feature type="compositionally biased region" description="Low complexity" evidence="6">
    <location>
        <begin position="52"/>
        <end position="66"/>
    </location>
</feature>
<evidence type="ECO:0000256" key="6">
    <source>
        <dbReference type="SAM" id="MobiDB-lite"/>
    </source>
</evidence>
<evidence type="ECO:0000256" key="1">
    <source>
        <dbReference type="ARBA" id="ARBA00022475"/>
    </source>
</evidence>
<reference evidence="7 8" key="1">
    <citation type="submission" date="2016-02" db="EMBL/GenBank/DDBJ databases">
        <authorList>
            <person name="Alioto T."/>
            <person name="Alioto T."/>
        </authorList>
    </citation>
    <scope>NUCLEOTIDE SEQUENCE [LARGE SCALE GENOMIC DNA]</scope>
    <source>
        <strain evidence="7 8">NR010</strain>
    </source>
</reference>
<feature type="transmembrane region" description="Helical" evidence="5">
    <location>
        <begin position="457"/>
        <end position="476"/>
    </location>
</feature>
<sequence length="1209" mass="132789">MLKVIIEIIIGVAWAAFGAYLAKKPKNTKVHKRSDYSSDGTKKSNQNNDFADTSSDTSSDTSMDDSSNQDVVVEIIDEDNNSDDVVTKDASKDEPNSENKDKTFSKFSKKIKDWADYYSDDDDLGDLFTDLLEAKKKLENEGDSPKNSDTSEDSENSENSESNTSNISDNSNSNKNDDKVTKNKEHKRSMRLEFNVGKFIGGSRKWRWVIVAIVAAIAFICAIVFGLAKFITDCMWYAQLGFESVIWIQLAAKVGVWVLYAVLMSAFGYLSASLAIKARPSNADGSYIRVRGNIIDLKHGISSKVALHIAGVISLIVGAIFGSQFYNHWVQILLMFNAQPFGIKDPQFGIDNGFYVFVLPGLRLFISAFVLLLVISLIFSVITHVLMGSIRFTVPINGKGILSITKRARRQIAVWFMLVVLSFAVQQIVDMFAFVTLDGSRITGGSYTDMNARVPGSIVMAVVTVLVGAVLAFWLMQSHAISGEAPIAERFKTTVKAWKTPTIALASLIACSIVISFAWPVLLQRFKVAPNAQEMEAPYIQHNIDATKFAYGLNNVKKESYNATSQGKSGALAKEAESTAQIRLLDPQVTSPTFRQLQQSKQYYTFADTLAVDKYDIDGVSQDTVIAARELDLAGNDNRNWVNDHTVYTHGYGIVAAYGNKVTADGQPQFMEYGIPTQGKLTKLQKYEPRIYFSPNAPEYSIVGSPKGTAPWEFDYPTGSNGALTTFKGNGGPSVGNFFSKLLHAIRFESDQILFSDRVTANSQILYDRDPKTRVSKVAPYLTLDGRVYPAVVDGRVKWIVDGYTTSDAYPYSQMTDFGSITQDSTTTTSRSIKGLTNQRANYIRNSVKATVDAYDGSVDLYVWDTKDPVIKAWKSIFPGHYHDISKISGDLMKHLRYPESLFKVQRYLLAKYHVDTASQFFSGEDFWQTPVDPTESQSLQREDILQPPYYLTLQTGDAKKPVFSLVSTYIPAGRITREILTGFLSVDSDAGDTPGKISPNYGKLRLQELPKVSNVPGPGQAQNNFNANANVSKELNLLESGSTKVKRGNLLTLPLGGGLVYVEPVYVQSSGSTSYPLLKKVLVAFGDQVGFADTLDEALDQVFGGNSGASAGDAVNKSGGEKVDKSAAGADQKDSNTHRSTSELSQKQSASTNPQATNPQVKAALKRAAQALKDSDSAMRQGNWEAYGKAQKELSDAINDAMKEEASK</sequence>
<dbReference type="GO" id="GO:0005886">
    <property type="term" value="C:plasma membrane"/>
    <property type="evidence" value="ECO:0007669"/>
    <property type="project" value="UniProtKB-SubCell"/>
</dbReference>
<feature type="region of interest" description="Disordered" evidence="6">
    <location>
        <begin position="1110"/>
        <end position="1183"/>
    </location>
</feature>
<evidence type="ECO:0000256" key="3">
    <source>
        <dbReference type="ARBA" id="ARBA00022989"/>
    </source>
</evidence>
<feature type="region of interest" description="Disordered" evidence="6">
    <location>
        <begin position="28"/>
        <end position="103"/>
    </location>
</feature>
<gene>
    <name evidence="7" type="ORF">AXE77_00535</name>
</gene>
<evidence type="ECO:0000313" key="7">
    <source>
        <dbReference type="EMBL" id="RFD80046.1"/>
    </source>
</evidence>